<feature type="transmembrane region" description="Helical" evidence="2">
    <location>
        <begin position="353"/>
        <end position="373"/>
    </location>
</feature>
<dbReference type="AlphaFoldDB" id="A0A1Q8CRX9"/>
<keyword evidence="2" id="KW-0812">Transmembrane</keyword>
<accession>A0A1Q8CRX9</accession>
<keyword evidence="2" id="KW-0472">Membrane</keyword>
<gene>
    <name evidence="4" type="ORF">BU204_13410</name>
</gene>
<proteinExistence type="predicted"/>
<evidence type="ECO:0000313" key="4">
    <source>
        <dbReference type="EMBL" id="OLF17084.1"/>
    </source>
</evidence>
<evidence type="ECO:0008006" key="6">
    <source>
        <dbReference type="Google" id="ProtNLM"/>
    </source>
</evidence>
<keyword evidence="5" id="KW-1185">Reference proteome</keyword>
<reference evidence="4 5" key="1">
    <citation type="submission" date="2016-12" db="EMBL/GenBank/DDBJ databases">
        <title>The draft genome sequence of Actinophytocola sp. 11-183.</title>
        <authorList>
            <person name="Wang W."/>
            <person name="Yuan L."/>
        </authorList>
    </citation>
    <scope>NUCLEOTIDE SEQUENCE [LARGE SCALE GENOMIC DNA]</scope>
    <source>
        <strain evidence="4 5">11-183</strain>
    </source>
</reference>
<feature type="region of interest" description="Disordered" evidence="1">
    <location>
        <begin position="290"/>
        <end position="336"/>
    </location>
</feature>
<evidence type="ECO:0000256" key="2">
    <source>
        <dbReference type="SAM" id="Phobius"/>
    </source>
</evidence>
<feature type="compositionally biased region" description="Low complexity" evidence="1">
    <location>
        <begin position="301"/>
        <end position="336"/>
    </location>
</feature>
<comment type="caution">
    <text evidence="4">The sequence shown here is derived from an EMBL/GenBank/DDBJ whole genome shotgun (WGS) entry which is preliminary data.</text>
</comment>
<evidence type="ECO:0000256" key="3">
    <source>
        <dbReference type="SAM" id="SignalP"/>
    </source>
</evidence>
<protein>
    <recommendedName>
        <fullName evidence="6">Thioester domain-containing protein</fullName>
    </recommendedName>
</protein>
<evidence type="ECO:0000313" key="5">
    <source>
        <dbReference type="Proteomes" id="UP000185596"/>
    </source>
</evidence>
<organism evidence="4 5">
    <name type="scientific">Actinophytocola xanthii</name>
    <dbReference type="NCBI Taxonomy" id="1912961"/>
    <lineage>
        <taxon>Bacteria</taxon>
        <taxon>Bacillati</taxon>
        <taxon>Actinomycetota</taxon>
        <taxon>Actinomycetes</taxon>
        <taxon>Pseudonocardiales</taxon>
        <taxon>Pseudonocardiaceae</taxon>
    </lineage>
</organism>
<feature type="chain" id="PRO_5012683306" description="Thioester domain-containing protein" evidence="3">
    <location>
        <begin position="35"/>
        <end position="387"/>
    </location>
</feature>
<name>A0A1Q8CRX9_9PSEU</name>
<keyword evidence="2" id="KW-1133">Transmembrane helix</keyword>
<sequence length="387" mass="39854">MSRALGERRRVPAALGTAFLVTGLAFTGAPSAAADVQTGLGYETRPAQPYANNPDAGDWIGSYIVGGEQVWCVQFAHLAPDSDEQYQPGEALRTKWGTALPPEVAADISYLLLRYRSTRSRDEAAALAHLIHAWTSGPQNPAQLDPSNDFRHIAYDAPFHLTKLPPTAQAAVDTLTADAAANRGPWTAAVTAPDAPQTIGVAAEWTFEVANAAGSGVAEVPVTVTASGATFTDPATGDQVTTATVSTPEDGAPVTLAVTPTGAAPALNIALAAPAAVPVVRQAVEVDTQRVVSTGGEEELTAAADTTASPPPTTTTTTTTTTTPPQIPSTIPAGESPQAAVAQAALTDDATPAGLILLGIVLTVAAVFVALLIGHRQPHRRGRHLRR</sequence>
<keyword evidence="3" id="KW-0732">Signal</keyword>
<evidence type="ECO:0000256" key="1">
    <source>
        <dbReference type="SAM" id="MobiDB-lite"/>
    </source>
</evidence>
<dbReference type="STRING" id="1912961.BU204_13410"/>
<dbReference type="EMBL" id="MSIE01000021">
    <property type="protein sequence ID" value="OLF17084.1"/>
    <property type="molecule type" value="Genomic_DNA"/>
</dbReference>
<dbReference type="Proteomes" id="UP000185596">
    <property type="component" value="Unassembled WGS sequence"/>
</dbReference>
<feature type="signal peptide" evidence="3">
    <location>
        <begin position="1"/>
        <end position="34"/>
    </location>
</feature>